<keyword evidence="1" id="KW-0547">Nucleotide-binding</keyword>
<dbReference type="Gene3D" id="3.40.50.300">
    <property type="entry name" value="P-loop containing nucleotide triphosphate hydrolases"/>
    <property type="match status" value="2"/>
</dbReference>
<dbReference type="InterPro" id="IPR027417">
    <property type="entry name" value="P-loop_NTPase"/>
</dbReference>
<sequence length="260" mass="29694">MLGRGELRCIGATALNEYRKYIEKGPALERRFQQVFCDQPSVEDTISILRGLRERYELHHGVKISDRALVFLLIDTSQTVFCLTEMRRLKERLEQKKIDLHYTKEAVDLLVKLGFEPNFGARPVKRVIQQMVENELAIGLLRGDFKEEDSIIVDVAVTPSSEDRPPQTRLVIKKTENQTTMDAMVNVKMENIAHELVSTLTQDALTILFPKAPGELPKTHLVVTSTYFWNGNRNLQGMLLGKSRARECSREGRKPNAMRA</sequence>
<keyword evidence="5" id="KW-1185">Reference proteome</keyword>
<dbReference type="Gene3D" id="1.10.8.60">
    <property type="match status" value="1"/>
</dbReference>
<accession>A0A5J4ZS63</accession>
<feature type="domain" description="Clp ATPase C-terminal" evidence="3">
    <location>
        <begin position="83"/>
        <end position="167"/>
    </location>
</feature>
<dbReference type="OrthoDB" id="47330at2759"/>
<organism evidence="4 5">
    <name type="scientific">Nyssa sinensis</name>
    <dbReference type="NCBI Taxonomy" id="561372"/>
    <lineage>
        <taxon>Eukaryota</taxon>
        <taxon>Viridiplantae</taxon>
        <taxon>Streptophyta</taxon>
        <taxon>Embryophyta</taxon>
        <taxon>Tracheophyta</taxon>
        <taxon>Spermatophyta</taxon>
        <taxon>Magnoliopsida</taxon>
        <taxon>eudicotyledons</taxon>
        <taxon>Gunneridae</taxon>
        <taxon>Pentapetalae</taxon>
        <taxon>asterids</taxon>
        <taxon>Cornales</taxon>
        <taxon>Nyssaceae</taxon>
        <taxon>Nyssa</taxon>
    </lineage>
</organism>
<reference evidence="4 5" key="1">
    <citation type="submission" date="2019-09" db="EMBL/GenBank/DDBJ databases">
        <title>A chromosome-level genome assembly of the Chinese tupelo Nyssa sinensis.</title>
        <authorList>
            <person name="Yang X."/>
            <person name="Kang M."/>
            <person name="Yang Y."/>
            <person name="Xiong H."/>
            <person name="Wang M."/>
            <person name="Zhang Z."/>
            <person name="Wang Z."/>
            <person name="Wu H."/>
            <person name="Ma T."/>
            <person name="Liu J."/>
            <person name="Xi Z."/>
        </authorList>
    </citation>
    <scope>NUCLEOTIDE SEQUENCE [LARGE SCALE GENOMIC DNA]</scope>
    <source>
        <strain evidence="4">J267</strain>
        <tissue evidence="4">Leaf</tissue>
    </source>
</reference>
<dbReference type="Pfam" id="PF10431">
    <property type="entry name" value="ClpB_D2-small"/>
    <property type="match status" value="1"/>
</dbReference>
<dbReference type="GO" id="GO:0034605">
    <property type="term" value="P:cellular response to heat"/>
    <property type="evidence" value="ECO:0007669"/>
    <property type="project" value="TreeGrafter"/>
</dbReference>
<dbReference type="InterPro" id="IPR050130">
    <property type="entry name" value="ClpA_ClpB"/>
</dbReference>
<evidence type="ECO:0000313" key="5">
    <source>
        <dbReference type="Proteomes" id="UP000325577"/>
    </source>
</evidence>
<dbReference type="InterPro" id="IPR041546">
    <property type="entry name" value="ClpA/ClpB_AAA_lid"/>
</dbReference>
<dbReference type="Proteomes" id="UP000325577">
    <property type="component" value="Linkage Group LG5"/>
</dbReference>
<dbReference type="EMBL" id="CM018048">
    <property type="protein sequence ID" value="KAA8521683.1"/>
    <property type="molecule type" value="Genomic_DNA"/>
</dbReference>
<dbReference type="InterPro" id="IPR019489">
    <property type="entry name" value="Clp_ATPase_C"/>
</dbReference>
<keyword evidence="2" id="KW-0067">ATP-binding</keyword>
<evidence type="ECO:0000256" key="2">
    <source>
        <dbReference type="ARBA" id="ARBA00022840"/>
    </source>
</evidence>
<proteinExistence type="predicted"/>
<dbReference type="GO" id="GO:0016887">
    <property type="term" value="F:ATP hydrolysis activity"/>
    <property type="evidence" value="ECO:0007669"/>
    <property type="project" value="TreeGrafter"/>
</dbReference>
<dbReference type="SMART" id="SM01086">
    <property type="entry name" value="ClpB_D2-small"/>
    <property type="match status" value="1"/>
</dbReference>
<dbReference type="GO" id="GO:0005737">
    <property type="term" value="C:cytoplasm"/>
    <property type="evidence" value="ECO:0007669"/>
    <property type="project" value="TreeGrafter"/>
</dbReference>
<dbReference type="AlphaFoldDB" id="A0A5J4ZS63"/>
<dbReference type="PANTHER" id="PTHR11638:SF86">
    <property type="entry name" value="CHAPERONE PROTEIN CLPB4, MITOCHONDRIAL"/>
    <property type="match status" value="1"/>
</dbReference>
<name>A0A5J4ZS63_9ASTE</name>
<evidence type="ECO:0000256" key="1">
    <source>
        <dbReference type="ARBA" id="ARBA00022741"/>
    </source>
</evidence>
<dbReference type="SUPFAM" id="SSF52540">
    <property type="entry name" value="P-loop containing nucleoside triphosphate hydrolases"/>
    <property type="match status" value="1"/>
</dbReference>
<evidence type="ECO:0000313" key="4">
    <source>
        <dbReference type="EMBL" id="KAA8521683.1"/>
    </source>
</evidence>
<dbReference type="PANTHER" id="PTHR11638">
    <property type="entry name" value="ATP-DEPENDENT CLP PROTEASE"/>
    <property type="match status" value="1"/>
</dbReference>
<gene>
    <name evidence="4" type="ORF">F0562_012327</name>
</gene>
<dbReference type="Pfam" id="PF17871">
    <property type="entry name" value="AAA_lid_9"/>
    <property type="match status" value="1"/>
</dbReference>
<protein>
    <recommendedName>
        <fullName evidence="3">Clp ATPase C-terminal domain-containing protein</fullName>
    </recommendedName>
</protein>
<dbReference type="GO" id="GO:0005524">
    <property type="term" value="F:ATP binding"/>
    <property type="evidence" value="ECO:0007669"/>
    <property type="project" value="UniProtKB-KW"/>
</dbReference>
<evidence type="ECO:0000259" key="3">
    <source>
        <dbReference type="SMART" id="SM01086"/>
    </source>
</evidence>